<evidence type="ECO:0000256" key="2">
    <source>
        <dbReference type="ARBA" id="ARBA00022475"/>
    </source>
</evidence>
<dbReference type="Pfam" id="PF04277">
    <property type="entry name" value="OAD_gamma"/>
    <property type="match status" value="1"/>
</dbReference>
<evidence type="ECO:0000256" key="1">
    <source>
        <dbReference type="ARBA" id="ARBA00004236"/>
    </source>
</evidence>
<evidence type="ECO:0000313" key="8">
    <source>
        <dbReference type="Proteomes" id="UP000678679"/>
    </source>
</evidence>
<dbReference type="EMBL" id="CP076132">
    <property type="protein sequence ID" value="QWG01555.1"/>
    <property type="molecule type" value="Genomic_DNA"/>
</dbReference>
<evidence type="ECO:0000256" key="4">
    <source>
        <dbReference type="ARBA" id="ARBA00022989"/>
    </source>
</evidence>
<organism evidence="7 8">
    <name type="scientific">Flammeovirga yaeyamensis</name>
    <dbReference type="NCBI Taxonomy" id="367791"/>
    <lineage>
        <taxon>Bacteria</taxon>
        <taxon>Pseudomonadati</taxon>
        <taxon>Bacteroidota</taxon>
        <taxon>Cytophagia</taxon>
        <taxon>Cytophagales</taxon>
        <taxon>Flammeovirgaceae</taxon>
        <taxon>Flammeovirga</taxon>
    </lineage>
</organism>
<sequence length="92" mass="9812">MMENLESALLLLVVGMGTVFTILTMVVLSGKLIINITNSYLPEEIPTKKSINPKNGPLVSPQMVAVLSASVSIATKGEGRVVEITKSTKNKI</sequence>
<evidence type="ECO:0000256" key="5">
    <source>
        <dbReference type="ARBA" id="ARBA00023136"/>
    </source>
</evidence>
<keyword evidence="3 6" id="KW-0812">Transmembrane</keyword>
<comment type="subcellular location">
    <subcellularLocation>
        <location evidence="1">Cell membrane</location>
    </subcellularLocation>
</comment>
<evidence type="ECO:0000256" key="6">
    <source>
        <dbReference type="SAM" id="Phobius"/>
    </source>
</evidence>
<gene>
    <name evidence="7" type="ORF">KMW28_18115</name>
</gene>
<protein>
    <submittedName>
        <fullName evidence="7">OadG family protein</fullName>
    </submittedName>
</protein>
<dbReference type="KEGG" id="fya:KMW28_18115"/>
<keyword evidence="4 6" id="KW-1133">Transmembrane helix</keyword>
<feature type="transmembrane region" description="Helical" evidence="6">
    <location>
        <begin position="7"/>
        <end position="28"/>
    </location>
</feature>
<dbReference type="GO" id="GO:0015081">
    <property type="term" value="F:sodium ion transmembrane transporter activity"/>
    <property type="evidence" value="ECO:0007669"/>
    <property type="project" value="InterPro"/>
</dbReference>
<dbReference type="GO" id="GO:0005886">
    <property type="term" value="C:plasma membrane"/>
    <property type="evidence" value="ECO:0007669"/>
    <property type="project" value="UniProtKB-SubCell"/>
</dbReference>
<keyword evidence="8" id="KW-1185">Reference proteome</keyword>
<dbReference type="RefSeq" id="WP_215585761.1">
    <property type="nucleotide sequence ID" value="NZ_CP076132.1"/>
</dbReference>
<accession>A0AAX1N1W6</accession>
<name>A0AAX1N1W6_9BACT</name>
<proteinExistence type="predicted"/>
<keyword evidence="5 6" id="KW-0472">Membrane</keyword>
<evidence type="ECO:0000256" key="3">
    <source>
        <dbReference type="ARBA" id="ARBA00022692"/>
    </source>
</evidence>
<evidence type="ECO:0000313" key="7">
    <source>
        <dbReference type="EMBL" id="QWG01555.1"/>
    </source>
</evidence>
<dbReference type="AlphaFoldDB" id="A0AAX1N1W6"/>
<keyword evidence="2" id="KW-1003">Cell membrane</keyword>
<dbReference type="InterPro" id="IPR005899">
    <property type="entry name" value="Na_pump_deCOase"/>
</dbReference>
<dbReference type="GO" id="GO:0036376">
    <property type="term" value="P:sodium ion export across plasma membrane"/>
    <property type="evidence" value="ECO:0007669"/>
    <property type="project" value="InterPro"/>
</dbReference>
<dbReference type="Proteomes" id="UP000678679">
    <property type="component" value="Chromosome 1"/>
</dbReference>
<reference evidence="7 8" key="1">
    <citation type="submission" date="2021-05" db="EMBL/GenBank/DDBJ databases">
        <title>Comparative genomic studies on the polysaccharide-degrading batcterial strains of the Flammeovirga genus.</title>
        <authorList>
            <person name="Zewei F."/>
            <person name="Zheng Z."/>
            <person name="Yu L."/>
            <person name="Ruyue G."/>
            <person name="Yanhong M."/>
            <person name="Yuanyuan C."/>
            <person name="Jingyan G."/>
            <person name="Wenjun H."/>
        </authorList>
    </citation>
    <scope>NUCLEOTIDE SEQUENCE [LARGE SCALE GENOMIC DNA]</scope>
    <source>
        <strain evidence="7 8">NBRC:100898</strain>
    </source>
</reference>